<evidence type="ECO:0000256" key="15">
    <source>
        <dbReference type="ARBA" id="ARBA00023157"/>
    </source>
</evidence>
<keyword evidence="6" id="KW-0645">Protease</keyword>
<dbReference type="SUPFAM" id="SSF54001">
    <property type="entry name" value="Cysteine proteinases"/>
    <property type="match status" value="1"/>
</dbReference>
<evidence type="ECO:0000256" key="17">
    <source>
        <dbReference type="ARBA" id="ARBA00023303"/>
    </source>
</evidence>
<evidence type="ECO:0000256" key="13">
    <source>
        <dbReference type="ARBA" id="ARBA00023136"/>
    </source>
</evidence>
<evidence type="ECO:0000256" key="12">
    <source>
        <dbReference type="ARBA" id="ARBA00023065"/>
    </source>
</evidence>
<comment type="similarity">
    <text evidence="3">Belongs to the peptidase C1 family.</text>
</comment>
<feature type="domain" description="Cathepsin propeptide inhibitor" evidence="21">
    <location>
        <begin position="469"/>
        <end position="529"/>
    </location>
</feature>
<evidence type="ECO:0000256" key="19">
    <source>
        <dbReference type="SAM" id="Phobius"/>
    </source>
</evidence>
<evidence type="ECO:0000256" key="2">
    <source>
        <dbReference type="ARBA" id="ARBA00007193"/>
    </source>
</evidence>
<dbReference type="PROSITE" id="PS00640">
    <property type="entry name" value="THIOL_PROTEASE_ASN"/>
    <property type="match status" value="1"/>
</dbReference>
<evidence type="ECO:0000313" key="22">
    <source>
        <dbReference type="EMBL" id="KAG5668407.1"/>
    </source>
</evidence>
<keyword evidence="17 18" id="KW-0407">Ion channel</keyword>
<comment type="similarity">
    <text evidence="2 18">Belongs to the amiloride-sensitive sodium channel (TC 1.A.6) family.</text>
</comment>
<keyword evidence="7 18" id="KW-0812">Transmembrane</keyword>
<dbReference type="InterPro" id="IPR000169">
    <property type="entry name" value="Pept_cys_AS"/>
</dbReference>
<dbReference type="GO" id="GO:0006508">
    <property type="term" value="P:proteolysis"/>
    <property type="evidence" value="ECO:0007669"/>
    <property type="project" value="UniProtKB-KW"/>
</dbReference>
<keyword evidence="16 18" id="KW-0739">Sodium transport</keyword>
<evidence type="ECO:0000256" key="18">
    <source>
        <dbReference type="RuleBase" id="RU000679"/>
    </source>
</evidence>
<dbReference type="GO" id="GO:0005272">
    <property type="term" value="F:sodium channel activity"/>
    <property type="evidence" value="ECO:0007669"/>
    <property type="project" value="UniProtKB-KW"/>
</dbReference>
<keyword evidence="11" id="KW-0915">Sodium</keyword>
<dbReference type="PROSITE" id="PS00639">
    <property type="entry name" value="THIOL_PROTEASE_HIS"/>
    <property type="match status" value="1"/>
</dbReference>
<evidence type="ECO:0000256" key="1">
    <source>
        <dbReference type="ARBA" id="ARBA00004141"/>
    </source>
</evidence>
<evidence type="ECO:0000256" key="3">
    <source>
        <dbReference type="ARBA" id="ARBA00008455"/>
    </source>
</evidence>
<dbReference type="FunFam" id="3.90.70.10:FF:000332">
    <property type="entry name" value="Cathepsin L1"/>
    <property type="match status" value="1"/>
</dbReference>
<dbReference type="PANTHER" id="PTHR12411">
    <property type="entry name" value="CYSTEINE PROTEASE FAMILY C1-RELATED"/>
    <property type="match status" value="1"/>
</dbReference>
<evidence type="ECO:0000256" key="6">
    <source>
        <dbReference type="ARBA" id="ARBA00022670"/>
    </source>
</evidence>
<dbReference type="Gene3D" id="1.10.287.820">
    <property type="entry name" value="Acid-sensing ion channel domain"/>
    <property type="match status" value="1"/>
</dbReference>
<dbReference type="InterPro" id="IPR001873">
    <property type="entry name" value="ENaC"/>
</dbReference>
<keyword evidence="13 19" id="KW-0472">Membrane</keyword>
<dbReference type="InterPro" id="IPR025660">
    <property type="entry name" value="Pept_his_AS"/>
</dbReference>
<keyword evidence="10 19" id="KW-1133">Transmembrane helix</keyword>
<evidence type="ECO:0000256" key="5">
    <source>
        <dbReference type="ARBA" id="ARBA00022461"/>
    </source>
</evidence>
<comment type="subcellular location">
    <subcellularLocation>
        <location evidence="1">Membrane</location>
        <topology evidence="1">Multi-pass membrane protein</topology>
    </subcellularLocation>
</comment>
<comment type="caution">
    <text evidence="22">The sequence shown here is derived from an EMBL/GenBank/DDBJ whole genome shotgun (WGS) entry which is preliminary data.</text>
</comment>
<dbReference type="SMART" id="SM00848">
    <property type="entry name" value="Inhibitor_I29"/>
    <property type="match status" value="1"/>
</dbReference>
<evidence type="ECO:0000256" key="8">
    <source>
        <dbReference type="ARBA" id="ARBA00022801"/>
    </source>
</evidence>
<evidence type="ECO:0000259" key="21">
    <source>
        <dbReference type="SMART" id="SM00848"/>
    </source>
</evidence>
<dbReference type="GO" id="GO:0016020">
    <property type="term" value="C:membrane"/>
    <property type="evidence" value="ECO:0007669"/>
    <property type="project" value="UniProtKB-SubCell"/>
</dbReference>
<accession>A0A9J6BFN1</accession>
<proteinExistence type="inferred from homology"/>
<dbReference type="OrthoDB" id="10253408at2759"/>
<dbReference type="InterPro" id="IPR013128">
    <property type="entry name" value="Peptidase_C1A"/>
</dbReference>
<dbReference type="EMBL" id="JADBJN010000004">
    <property type="protein sequence ID" value="KAG5668407.1"/>
    <property type="molecule type" value="Genomic_DNA"/>
</dbReference>
<evidence type="ECO:0000256" key="16">
    <source>
        <dbReference type="ARBA" id="ARBA00023201"/>
    </source>
</evidence>
<keyword evidence="4 18" id="KW-0813">Transport</keyword>
<dbReference type="InterPro" id="IPR038765">
    <property type="entry name" value="Papain-like_cys_pep_sf"/>
</dbReference>
<dbReference type="InterPro" id="IPR039417">
    <property type="entry name" value="Peptidase_C1A_papain-like"/>
</dbReference>
<dbReference type="CDD" id="cd02248">
    <property type="entry name" value="Peptidase_C1A"/>
    <property type="match status" value="1"/>
</dbReference>
<sequence>MFQTVLEIFSTFGAETSIHGINFILTCNQNWINRIFWFLALVISSILLALNVNLAYQKYQNEPSIVIRSNMRDLKEIPMPALTICSPLFAINNLANLNNFYKNYYEKKIFAANMTSKEANYLMANLQVCRPNSIFDLAKFISNRTDTNIVKLLLESSQSVEEFLVKCFLKYFPKNCTKMMNRILTDKGFCYTFNMQDFDIIFNAEKISEDFYSYKKEKIIMSNNSSNDKKVHLQWTLEKGFSPNHKDDDIPIPAFMRKESGIIMRLDEKDSKNVCHENLVLTYFLHLPNEIPTPFHHTNIIKFNDTETITLTAKMYKTNENLRGYSPEIRSCYFEGEKKLKFFKSYTKANCEFECMANQTFETCGCVKFSMPRENHTKVCDETKIKCVLNVMMNFPNSNGNFESCDCLKPCSDIKYFVAFRDASLFSYQHGFNRSAMSVFSFRFDDFSIEEEEKYSAYTFQIYADRQKFQAWKQKHQKVYKSPTDEDQAMENMLRNQKEIDEHNKLFEQGKVTFTRATWEHSDLDYEQKLKKLTGNKGQASNDSIMMSSFVQASKSNIQKSPDEVDWVKSGLVNSIRNQGKCGSCWAFTAVGVADGALLKQGIKTRLSEQNLVDCSKANYGCDGGDAYSGLKFIASKGISSISDYPYTGKDGKCKNLKKVNFNLGNIKYEKLRGNENRLKDIVANFGPVGVAIDAADSFMNYESGVYNNPKCSKRANHAVLLVGYGRDEKLNMDYWLVKNSWGTSWGENGYVRMARNKNNQCAIAGEVTYIL</sequence>
<protein>
    <submittedName>
        <fullName evidence="22">Uncharacterized protein</fullName>
    </submittedName>
</protein>
<keyword evidence="5 18" id="KW-0894">Sodium channel</keyword>
<evidence type="ECO:0000256" key="7">
    <source>
        <dbReference type="ARBA" id="ARBA00022692"/>
    </source>
</evidence>
<gene>
    <name evidence="22" type="ORF">PVAND_016347</name>
</gene>
<dbReference type="InterPro" id="IPR025661">
    <property type="entry name" value="Pept_asp_AS"/>
</dbReference>
<evidence type="ECO:0000256" key="4">
    <source>
        <dbReference type="ARBA" id="ARBA00022448"/>
    </source>
</evidence>
<evidence type="ECO:0000256" key="14">
    <source>
        <dbReference type="ARBA" id="ARBA00023145"/>
    </source>
</evidence>
<keyword evidence="15" id="KW-1015">Disulfide bond</keyword>
<dbReference type="SMART" id="SM00645">
    <property type="entry name" value="Pept_C1"/>
    <property type="match status" value="1"/>
</dbReference>
<organism evidence="22 23">
    <name type="scientific">Polypedilum vanderplanki</name>
    <name type="common">Sleeping chironomid midge</name>
    <dbReference type="NCBI Taxonomy" id="319348"/>
    <lineage>
        <taxon>Eukaryota</taxon>
        <taxon>Metazoa</taxon>
        <taxon>Ecdysozoa</taxon>
        <taxon>Arthropoda</taxon>
        <taxon>Hexapoda</taxon>
        <taxon>Insecta</taxon>
        <taxon>Pterygota</taxon>
        <taxon>Neoptera</taxon>
        <taxon>Endopterygota</taxon>
        <taxon>Diptera</taxon>
        <taxon>Nematocera</taxon>
        <taxon>Chironomoidea</taxon>
        <taxon>Chironomidae</taxon>
        <taxon>Chironominae</taxon>
        <taxon>Polypedilum</taxon>
        <taxon>Polypedilum</taxon>
    </lineage>
</organism>
<keyword evidence="9" id="KW-0788">Thiol protease</keyword>
<keyword evidence="14" id="KW-0865">Zymogen</keyword>
<evidence type="ECO:0000256" key="10">
    <source>
        <dbReference type="ARBA" id="ARBA00022989"/>
    </source>
</evidence>
<keyword evidence="23" id="KW-1185">Reference proteome</keyword>
<dbReference type="Proteomes" id="UP001107558">
    <property type="component" value="Chromosome 4"/>
</dbReference>
<evidence type="ECO:0000313" key="23">
    <source>
        <dbReference type="Proteomes" id="UP001107558"/>
    </source>
</evidence>
<evidence type="ECO:0000256" key="9">
    <source>
        <dbReference type="ARBA" id="ARBA00022807"/>
    </source>
</evidence>
<dbReference type="PRINTS" id="PR00705">
    <property type="entry name" value="PAPAIN"/>
</dbReference>
<feature type="domain" description="Peptidase C1A papain C-terminal" evidence="20">
    <location>
        <begin position="561"/>
        <end position="772"/>
    </location>
</feature>
<dbReference type="AlphaFoldDB" id="A0A9J6BFN1"/>
<dbReference type="Pfam" id="PF00858">
    <property type="entry name" value="ASC"/>
    <property type="match status" value="1"/>
</dbReference>
<dbReference type="InterPro" id="IPR000668">
    <property type="entry name" value="Peptidase_C1A_C"/>
</dbReference>
<evidence type="ECO:0000259" key="20">
    <source>
        <dbReference type="SMART" id="SM00645"/>
    </source>
</evidence>
<evidence type="ECO:0000256" key="11">
    <source>
        <dbReference type="ARBA" id="ARBA00023053"/>
    </source>
</evidence>
<dbReference type="Gene3D" id="3.90.70.10">
    <property type="entry name" value="Cysteine proteinases"/>
    <property type="match status" value="1"/>
</dbReference>
<reference evidence="22" key="1">
    <citation type="submission" date="2021-03" db="EMBL/GenBank/DDBJ databases">
        <title>Chromosome level genome of the anhydrobiotic midge Polypedilum vanderplanki.</title>
        <authorList>
            <person name="Yoshida Y."/>
            <person name="Kikawada T."/>
            <person name="Gusev O."/>
        </authorList>
    </citation>
    <scope>NUCLEOTIDE SEQUENCE</scope>
    <source>
        <strain evidence="22">NIAS01</strain>
        <tissue evidence="22">Whole body or cell culture</tissue>
    </source>
</reference>
<name>A0A9J6BFN1_POLVA</name>
<dbReference type="Pfam" id="PF00112">
    <property type="entry name" value="Peptidase_C1"/>
    <property type="match status" value="1"/>
</dbReference>
<keyword evidence="12 18" id="KW-0406">Ion transport</keyword>
<dbReference type="InterPro" id="IPR013201">
    <property type="entry name" value="Prot_inhib_I29"/>
</dbReference>
<dbReference type="PROSITE" id="PS00139">
    <property type="entry name" value="THIOL_PROTEASE_CYS"/>
    <property type="match status" value="1"/>
</dbReference>
<keyword evidence="8" id="KW-0378">Hydrolase</keyword>
<feature type="transmembrane region" description="Helical" evidence="19">
    <location>
        <begin position="35"/>
        <end position="56"/>
    </location>
</feature>
<dbReference type="GO" id="GO:0008234">
    <property type="term" value="F:cysteine-type peptidase activity"/>
    <property type="evidence" value="ECO:0007669"/>
    <property type="project" value="UniProtKB-KW"/>
</dbReference>